<evidence type="ECO:0000313" key="4">
    <source>
        <dbReference type="Proteomes" id="UP000029879"/>
    </source>
</evidence>
<evidence type="ECO:0000256" key="1">
    <source>
        <dbReference type="SAM" id="MobiDB-lite"/>
    </source>
</evidence>
<evidence type="ECO:0000259" key="2">
    <source>
        <dbReference type="Pfam" id="PF13460"/>
    </source>
</evidence>
<dbReference type="Pfam" id="PF13460">
    <property type="entry name" value="NAD_binding_10"/>
    <property type="match status" value="1"/>
</dbReference>
<dbReference type="PANTHER" id="PTHR15020:SF50">
    <property type="entry name" value="UPF0659 PROTEIN YMR090W"/>
    <property type="match status" value="1"/>
</dbReference>
<dbReference type="PANTHER" id="PTHR15020">
    <property type="entry name" value="FLAVIN REDUCTASE-RELATED"/>
    <property type="match status" value="1"/>
</dbReference>
<feature type="domain" description="NAD(P)-binding" evidence="2">
    <location>
        <begin position="8"/>
        <end position="194"/>
    </location>
</feature>
<accession>A0AB34PCI9</accession>
<protein>
    <submittedName>
        <fullName evidence="3">NAD-dependent dehydratase</fullName>
    </submittedName>
</protein>
<dbReference type="AlphaFoldDB" id="A0AB34PCI9"/>
<name>A0AB34PCI9_9XANT</name>
<dbReference type="Proteomes" id="UP000029879">
    <property type="component" value="Unassembled WGS sequence"/>
</dbReference>
<gene>
    <name evidence="3" type="ORF">NC00_02255</name>
</gene>
<organism evidence="3 4">
    <name type="scientific">Xanthomonas cannabis pv. phaseoli</name>
    <dbReference type="NCBI Taxonomy" id="1885902"/>
    <lineage>
        <taxon>Bacteria</taxon>
        <taxon>Pseudomonadati</taxon>
        <taxon>Pseudomonadota</taxon>
        <taxon>Gammaproteobacteria</taxon>
        <taxon>Lysobacterales</taxon>
        <taxon>Lysobacteraceae</taxon>
        <taxon>Xanthomonas</taxon>
    </lineage>
</organism>
<dbReference type="RefSeq" id="WP_047693243.1">
    <property type="nucleotide sequence ID" value="NZ_KN265461.1"/>
</dbReference>
<sequence>MSRILVIGGHGKVARLLTPLLVRGGHQVTAVFRNPEHEGDVIADGATPVVFDIEHADTATIAAQLAGHDAVVWSAGAGGGDAARTYAVDRDAAIRSMHAAEQARVRRYVMVSYLGAGLEHGIGPDDGFFAYAQAKAAADAHLRSTALDWTVLGPGRLTQDPPSGRITPDPGSDADGGVSRGNVAQVIAAALATPASIGKTVGFIDGQTPIQQALSQLD</sequence>
<evidence type="ECO:0000313" key="3">
    <source>
        <dbReference type="EMBL" id="KGK59405.1"/>
    </source>
</evidence>
<proteinExistence type="predicted"/>
<dbReference type="CDD" id="cd05243">
    <property type="entry name" value="SDR_a5"/>
    <property type="match status" value="1"/>
</dbReference>
<dbReference type="InterPro" id="IPR016040">
    <property type="entry name" value="NAD(P)-bd_dom"/>
</dbReference>
<feature type="region of interest" description="Disordered" evidence="1">
    <location>
        <begin position="153"/>
        <end position="179"/>
    </location>
</feature>
<dbReference type="Gene3D" id="3.40.50.720">
    <property type="entry name" value="NAD(P)-binding Rossmann-like Domain"/>
    <property type="match status" value="1"/>
</dbReference>
<reference evidence="3 4" key="1">
    <citation type="submission" date="2014-10" db="EMBL/GenBank/DDBJ databases">
        <title>Genome sequence of a Xanthomonas strain that is pathogenic on beans.</title>
        <authorList>
            <person name="Aritua V."/>
            <person name="Sapp M."/>
            <person name="Harrison J."/>
            <person name="Smith J."/>
            <person name="Studholme D."/>
        </authorList>
    </citation>
    <scope>NUCLEOTIDE SEQUENCE [LARGE SCALE GENOMIC DNA]</scope>
    <source>
        <strain evidence="3 4">Nyagatare</strain>
    </source>
</reference>
<dbReference type="EMBL" id="JRQI01000006">
    <property type="protein sequence ID" value="KGK59405.1"/>
    <property type="molecule type" value="Genomic_DNA"/>
</dbReference>
<dbReference type="SUPFAM" id="SSF51735">
    <property type="entry name" value="NAD(P)-binding Rossmann-fold domains"/>
    <property type="match status" value="1"/>
</dbReference>
<dbReference type="InterPro" id="IPR036291">
    <property type="entry name" value="NAD(P)-bd_dom_sf"/>
</dbReference>
<comment type="caution">
    <text evidence="3">The sequence shown here is derived from an EMBL/GenBank/DDBJ whole genome shotgun (WGS) entry which is preliminary data.</text>
</comment>